<dbReference type="InterPro" id="IPR000742">
    <property type="entry name" value="EGF"/>
</dbReference>
<dbReference type="InterPro" id="IPR035914">
    <property type="entry name" value="Sperma_CUB_dom_sf"/>
</dbReference>
<comment type="subcellular location">
    <subcellularLocation>
        <location evidence="1">Secreted</location>
    </subcellularLocation>
</comment>
<dbReference type="SMART" id="SM00209">
    <property type="entry name" value="TSP1"/>
    <property type="match status" value="1"/>
</dbReference>
<dbReference type="HOGENOM" id="CLU_017286_1_5_1"/>
<feature type="binding site" evidence="12">
    <location>
        <position position="115"/>
    </location>
    <ligand>
        <name>Zn(2+)</name>
        <dbReference type="ChEBI" id="CHEBI:29105"/>
        <note>catalytic</note>
    </ligand>
</feature>
<evidence type="ECO:0000256" key="9">
    <source>
        <dbReference type="ARBA" id="ARBA00023157"/>
    </source>
</evidence>
<dbReference type="OMA" id="WVISSPV"/>
<dbReference type="EC" id="3.4.24.-" evidence="13"/>
<dbReference type="InterPro" id="IPR006026">
    <property type="entry name" value="Peptidase_Metallo"/>
</dbReference>
<dbReference type="InterPro" id="IPR000859">
    <property type="entry name" value="CUB_dom"/>
</dbReference>
<keyword evidence="6 12" id="KW-0378">Hydrolase</keyword>
<feature type="domain" description="CUB" evidence="14">
    <location>
        <begin position="261"/>
        <end position="374"/>
    </location>
</feature>
<evidence type="ECO:0000313" key="17">
    <source>
        <dbReference type="Proteomes" id="UP000030746"/>
    </source>
</evidence>
<evidence type="ECO:0000256" key="4">
    <source>
        <dbReference type="ARBA" id="ARBA00022723"/>
    </source>
</evidence>
<dbReference type="GO" id="GO:0018996">
    <property type="term" value="P:molting cycle, collagen and cuticulin-based cuticle"/>
    <property type="evidence" value="ECO:0007669"/>
    <property type="project" value="InterPro"/>
</dbReference>
<dbReference type="InterPro" id="IPR000884">
    <property type="entry name" value="TSP1_rpt"/>
</dbReference>
<dbReference type="EMBL" id="KB202990">
    <property type="protein sequence ID" value="ESO86849.1"/>
    <property type="molecule type" value="Genomic_DNA"/>
</dbReference>
<dbReference type="GO" id="GO:0006508">
    <property type="term" value="P:proteolysis"/>
    <property type="evidence" value="ECO:0007669"/>
    <property type="project" value="UniProtKB-KW"/>
</dbReference>
<dbReference type="PROSITE" id="PS01180">
    <property type="entry name" value="CUB"/>
    <property type="match status" value="1"/>
</dbReference>
<dbReference type="PANTHER" id="PTHR10127:SF780">
    <property type="entry name" value="METALLOENDOPEPTIDASE"/>
    <property type="match status" value="1"/>
</dbReference>
<evidence type="ECO:0000256" key="13">
    <source>
        <dbReference type="RuleBase" id="RU361183"/>
    </source>
</evidence>
<gene>
    <name evidence="16" type="ORF">LOTGIDRAFT_220390</name>
</gene>
<keyword evidence="17" id="KW-1185">Reference proteome</keyword>
<dbReference type="PRINTS" id="PR00480">
    <property type="entry name" value="ASTACIN"/>
</dbReference>
<keyword evidence="10" id="KW-0325">Glycoprotein</keyword>
<dbReference type="CDD" id="cd04280">
    <property type="entry name" value="ZnMc_astacin_like"/>
    <property type="match status" value="1"/>
</dbReference>
<dbReference type="Proteomes" id="UP000030746">
    <property type="component" value="Unassembled WGS sequence"/>
</dbReference>
<evidence type="ECO:0000256" key="10">
    <source>
        <dbReference type="ARBA" id="ARBA00023180"/>
    </source>
</evidence>
<dbReference type="Gene3D" id="2.60.120.290">
    <property type="entry name" value="Spermadhesin, CUB domain"/>
    <property type="match status" value="1"/>
</dbReference>
<keyword evidence="2" id="KW-0964">Secreted</keyword>
<dbReference type="PROSITE" id="PS01186">
    <property type="entry name" value="EGF_2"/>
    <property type="match status" value="1"/>
</dbReference>
<proteinExistence type="predicted"/>
<dbReference type="Pfam" id="PF00090">
    <property type="entry name" value="TSP_1"/>
    <property type="match status" value="1"/>
</dbReference>
<dbReference type="GO" id="GO:0008270">
    <property type="term" value="F:zinc ion binding"/>
    <property type="evidence" value="ECO:0007669"/>
    <property type="project" value="UniProtKB-UniRule"/>
</dbReference>
<dbReference type="Pfam" id="PF00431">
    <property type="entry name" value="CUB"/>
    <property type="match status" value="1"/>
</dbReference>
<dbReference type="SUPFAM" id="SSF55486">
    <property type="entry name" value="Metalloproteases ('zincins'), catalytic domain"/>
    <property type="match status" value="1"/>
</dbReference>
<dbReference type="InterPro" id="IPR036383">
    <property type="entry name" value="TSP1_rpt_sf"/>
</dbReference>
<dbReference type="PROSITE" id="PS50092">
    <property type="entry name" value="TSP1"/>
    <property type="match status" value="1"/>
</dbReference>
<dbReference type="InterPro" id="IPR017050">
    <property type="entry name" value="Metallopeptidase_nem"/>
</dbReference>
<dbReference type="CDD" id="cd00041">
    <property type="entry name" value="CUB"/>
    <property type="match status" value="1"/>
</dbReference>
<feature type="binding site" evidence="12">
    <location>
        <position position="125"/>
    </location>
    <ligand>
        <name>Zn(2+)</name>
        <dbReference type="ChEBI" id="CHEBI:29105"/>
        <note>catalytic</note>
    </ligand>
</feature>
<dbReference type="PROSITE" id="PS00022">
    <property type="entry name" value="EGF_1"/>
    <property type="match status" value="1"/>
</dbReference>
<dbReference type="InterPro" id="IPR024079">
    <property type="entry name" value="MetalloPept_cat_dom_sf"/>
</dbReference>
<evidence type="ECO:0000256" key="12">
    <source>
        <dbReference type="PROSITE-ProRule" id="PRU01211"/>
    </source>
</evidence>
<dbReference type="Gene3D" id="3.40.390.10">
    <property type="entry name" value="Collagenase (Catalytic Domain)"/>
    <property type="match status" value="1"/>
</dbReference>
<keyword evidence="8 12" id="KW-0482">Metalloprotease</keyword>
<keyword evidence="4 12" id="KW-0479">Metal-binding</keyword>
<feature type="active site" evidence="12">
    <location>
        <position position="116"/>
    </location>
</feature>
<evidence type="ECO:0000256" key="8">
    <source>
        <dbReference type="ARBA" id="ARBA00023049"/>
    </source>
</evidence>
<dbReference type="InterPro" id="IPR034035">
    <property type="entry name" value="Astacin-like_dom"/>
</dbReference>
<evidence type="ECO:0000256" key="5">
    <source>
        <dbReference type="ARBA" id="ARBA00022729"/>
    </source>
</evidence>
<evidence type="ECO:0000256" key="6">
    <source>
        <dbReference type="ARBA" id="ARBA00022801"/>
    </source>
</evidence>
<keyword evidence="3 12" id="KW-0645">Protease</keyword>
<dbReference type="GO" id="GO:0004222">
    <property type="term" value="F:metalloendopeptidase activity"/>
    <property type="evidence" value="ECO:0007669"/>
    <property type="project" value="UniProtKB-UniRule"/>
</dbReference>
<dbReference type="InterPro" id="IPR001506">
    <property type="entry name" value="Peptidase_M12A"/>
</dbReference>
<dbReference type="SMART" id="SM00042">
    <property type="entry name" value="CUB"/>
    <property type="match status" value="1"/>
</dbReference>
<evidence type="ECO:0000259" key="15">
    <source>
        <dbReference type="PROSITE" id="PS51864"/>
    </source>
</evidence>
<dbReference type="SUPFAM" id="SSF82895">
    <property type="entry name" value="TSP-1 type 1 repeat"/>
    <property type="match status" value="1"/>
</dbReference>
<evidence type="ECO:0000256" key="1">
    <source>
        <dbReference type="ARBA" id="ARBA00004613"/>
    </source>
</evidence>
<dbReference type="GO" id="GO:0005576">
    <property type="term" value="C:extracellular region"/>
    <property type="evidence" value="ECO:0007669"/>
    <property type="project" value="UniProtKB-SubCell"/>
</dbReference>
<dbReference type="Pfam" id="PF01400">
    <property type="entry name" value="Astacin"/>
    <property type="match status" value="1"/>
</dbReference>
<evidence type="ECO:0000313" key="16">
    <source>
        <dbReference type="EMBL" id="ESO86849.1"/>
    </source>
</evidence>
<dbReference type="PROSITE" id="PS51864">
    <property type="entry name" value="ASTACIN"/>
    <property type="match status" value="1"/>
</dbReference>
<comment type="cofactor">
    <cofactor evidence="12 13">
        <name>Zn(2+)</name>
        <dbReference type="ChEBI" id="CHEBI:29105"/>
    </cofactor>
    <text evidence="12 13">Binds 1 zinc ion per subunit.</text>
</comment>
<dbReference type="OrthoDB" id="291007at2759"/>
<keyword evidence="5" id="KW-0732">Signal</keyword>
<accession>V4BDN0</accession>
<dbReference type="FunFam" id="2.60.120.290:FF:000005">
    <property type="entry name" value="Procollagen C-endopeptidase enhancer 1"/>
    <property type="match status" value="1"/>
</dbReference>
<dbReference type="PANTHER" id="PTHR10127">
    <property type="entry name" value="DISCOIDIN, CUB, EGF, LAMININ , AND ZINC METALLOPROTEASE DOMAIN CONTAINING"/>
    <property type="match status" value="1"/>
</dbReference>
<reference evidence="16 17" key="1">
    <citation type="journal article" date="2013" name="Nature">
        <title>Insights into bilaterian evolution from three spiralian genomes.</title>
        <authorList>
            <person name="Simakov O."/>
            <person name="Marletaz F."/>
            <person name="Cho S.J."/>
            <person name="Edsinger-Gonzales E."/>
            <person name="Havlak P."/>
            <person name="Hellsten U."/>
            <person name="Kuo D.H."/>
            <person name="Larsson T."/>
            <person name="Lv J."/>
            <person name="Arendt D."/>
            <person name="Savage R."/>
            <person name="Osoegawa K."/>
            <person name="de Jong P."/>
            <person name="Grimwood J."/>
            <person name="Chapman J.A."/>
            <person name="Shapiro H."/>
            <person name="Aerts A."/>
            <person name="Otillar R.P."/>
            <person name="Terry A.Y."/>
            <person name="Boore J.L."/>
            <person name="Grigoriev I.V."/>
            <person name="Lindberg D.R."/>
            <person name="Seaver E.C."/>
            <person name="Weisblat D.A."/>
            <person name="Putnam N.H."/>
            <person name="Rokhsar D.S."/>
        </authorList>
    </citation>
    <scope>NUCLEOTIDE SEQUENCE [LARGE SCALE GENOMIC DNA]</scope>
</reference>
<keyword evidence="7 12" id="KW-0862">Zinc</keyword>
<name>V4BDN0_LOTGI</name>
<dbReference type="KEGG" id="lgi:LOTGIDRAFT_220390"/>
<sequence>MKEIADEPSGTRRIRRKAVRDVSELWPQGVMPYELHPDLPLSMKTTVMAAMKHWEDNTCIEFREYSPEVAEELGHHDRVLFRKGDGCTSNIGRNGDGVQETSIGTNCNILGSVAHEIGHSLGYYHEQSRPDRDEHVTINFANVAPSMKANFLKYGYDHVRTDEPYDVGSIMHYGPTFLSRDGQSETISPKQRALTGFMGQRKALSFLDIKTANELYQCNAHCSVKPICLNAGFVNERCRCSCPFGVSGKLCETVASSSTGCGGVLKESSGIFRTRNYPRDYGDRVVCNWLIEGPKNSNITLEFDHFETEADNYAPCGYDWLEIRNKGPEVPGLKFCGTGPEGPLHFTTNLLFLQFRSDEFYNEFSGFQARYKIESPPDYIWADFSDWSPCSARCGGGSQIRKRDCLKGHCEGMKFEFRRCNIQPC</sequence>
<evidence type="ECO:0000256" key="7">
    <source>
        <dbReference type="ARBA" id="ARBA00022833"/>
    </source>
</evidence>
<evidence type="ECO:0000256" key="3">
    <source>
        <dbReference type="ARBA" id="ARBA00022670"/>
    </source>
</evidence>
<dbReference type="GeneID" id="20246928"/>
<keyword evidence="9" id="KW-1015">Disulfide bond</keyword>
<protein>
    <recommendedName>
        <fullName evidence="13">Metalloendopeptidase</fullName>
        <ecNumber evidence="13">3.4.24.-</ecNumber>
    </recommendedName>
</protein>
<evidence type="ECO:0000256" key="11">
    <source>
        <dbReference type="PROSITE-ProRule" id="PRU00059"/>
    </source>
</evidence>
<dbReference type="Gene3D" id="2.20.100.10">
    <property type="entry name" value="Thrombospondin type-1 (TSP1) repeat"/>
    <property type="match status" value="1"/>
</dbReference>
<dbReference type="AlphaFoldDB" id="V4BDN0"/>
<feature type="domain" description="Peptidase M12A" evidence="15">
    <location>
        <begin position="17"/>
        <end position="219"/>
    </location>
</feature>
<dbReference type="SUPFAM" id="SSF49854">
    <property type="entry name" value="Spermadhesin, CUB domain"/>
    <property type="match status" value="1"/>
</dbReference>
<organism evidence="16 17">
    <name type="scientific">Lottia gigantea</name>
    <name type="common">Giant owl limpet</name>
    <dbReference type="NCBI Taxonomy" id="225164"/>
    <lineage>
        <taxon>Eukaryota</taxon>
        <taxon>Metazoa</taxon>
        <taxon>Spiralia</taxon>
        <taxon>Lophotrochozoa</taxon>
        <taxon>Mollusca</taxon>
        <taxon>Gastropoda</taxon>
        <taxon>Patellogastropoda</taxon>
        <taxon>Lottioidea</taxon>
        <taxon>Lottiidae</taxon>
        <taxon>Lottia</taxon>
    </lineage>
</organism>
<dbReference type="PIRSF" id="PIRSF036365">
    <property type="entry name" value="Astacin_nematoda"/>
    <property type="match status" value="1"/>
</dbReference>
<dbReference type="RefSeq" id="XP_009062543.1">
    <property type="nucleotide sequence ID" value="XM_009064295.1"/>
</dbReference>
<dbReference type="CTD" id="20246928"/>
<dbReference type="STRING" id="225164.V4BDN0"/>
<evidence type="ECO:0000256" key="2">
    <source>
        <dbReference type="ARBA" id="ARBA00022525"/>
    </source>
</evidence>
<comment type="caution">
    <text evidence="11">Lacks conserved residue(s) required for the propagation of feature annotation.</text>
</comment>
<feature type="binding site" evidence="12">
    <location>
        <position position="119"/>
    </location>
    <ligand>
        <name>Zn(2+)</name>
        <dbReference type="ChEBI" id="CHEBI:29105"/>
        <note>catalytic</note>
    </ligand>
</feature>
<evidence type="ECO:0000259" key="14">
    <source>
        <dbReference type="PROSITE" id="PS01180"/>
    </source>
</evidence>
<dbReference type="SMART" id="SM00235">
    <property type="entry name" value="ZnMc"/>
    <property type="match status" value="1"/>
</dbReference>